<dbReference type="PANTHER" id="PTHR34990">
    <property type="entry name" value="UDP-2,3-DIACYLGLUCOSAMINE HYDROLASE-RELATED"/>
    <property type="match status" value="1"/>
</dbReference>
<dbReference type="AlphaFoldDB" id="A0A955LGL8"/>
<organism evidence="3 4">
    <name type="scientific">candidate division WWE3 bacterium</name>
    <dbReference type="NCBI Taxonomy" id="2053526"/>
    <lineage>
        <taxon>Bacteria</taxon>
        <taxon>Katanobacteria</taxon>
    </lineage>
</organism>
<comment type="caution">
    <text evidence="3">The sequence shown here is derived from an EMBL/GenBank/DDBJ whole genome shotgun (WGS) entry which is preliminary data.</text>
</comment>
<reference evidence="3" key="2">
    <citation type="journal article" date="2021" name="Microbiome">
        <title>Successional dynamics and alternative stable states in a saline activated sludge microbial community over 9 years.</title>
        <authorList>
            <person name="Wang Y."/>
            <person name="Ye J."/>
            <person name="Ju F."/>
            <person name="Liu L."/>
            <person name="Boyd J.A."/>
            <person name="Deng Y."/>
            <person name="Parks D.H."/>
            <person name="Jiang X."/>
            <person name="Yin X."/>
            <person name="Woodcroft B.J."/>
            <person name="Tyson G.W."/>
            <person name="Hugenholtz P."/>
            <person name="Polz M.F."/>
            <person name="Zhang T."/>
        </authorList>
    </citation>
    <scope>NUCLEOTIDE SEQUENCE</scope>
    <source>
        <strain evidence="3">HKST-UBA01</strain>
    </source>
</reference>
<evidence type="ECO:0000259" key="2">
    <source>
        <dbReference type="Pfam" id="PF12850"/>
    </source>
</evidence>
<reference evidence="3" key="1">
    <citation type="submission" date="2020-04" db="EMBL/GenBank/DDBJ databases">
        <authorList>
            <person name="Zhang T."/>
        </authorList>
    </citation>
    <scope>NUCLEOTIDE SEQUENCE</scope>
    <source>
        <strain evidence="3">HKST-UBA01</strain>
    </source>
</reference>
<dbReference type="PANTHER" id="PTHR34990:SF2">
    <property type="entry name" value="BLL8164 PROTEIN"/>
    <property type="match status" value="1"/>
</dbReference>
<evidence type="ECO:0000313" key="4">
    <source>
        <dbReference type="Proteomes" id="UP000701698"/>
    </source>
</evidence>
<dbReference type="Proteomes" id="UP000701698">
    <property type="component" value="Unassembled WGS sequence"/>
</dbReference>
<dbReference type="GO" id="GO:0009245">
    <property type="term" value="P:lipid A biosynthetic process"/>
    <property type="evidence" value="ECO:0007669"/>
    <property type="project" value="TreeGrafter"/>
</dbReference>
<evidence type="ECO:0000313" key="3">
    <source>
        <dbReference type="EMBL" id="MCA9390242.1"/>
    </source>
</evidence>
<dbReference type="SUPFAM" id="SSF56300">
    <property type="entry name" value="Metallo-dependent phosphatases"/>
    <property type="match status" value="1"/>
</dbReference>
<name>A0A955LGL8_UNCKA</name>
<sequence length="218" mass="25672">MKTLIISDTHLGKELNIPKYDYLRTIIEPADTVIINGDFWDYIYQSFDEFVLSPWNKLFDLLKERRTVYLYGNHDREEWCDDRVFQFSDSQGDHYVLKSGGASFYLTHGHIYTLTEIIHNRTNLTLEKIGWYCSDFVEKMGTALLGEDFYVLVQEINEEIKRKTSLMSKNNDFVICGHTHRAEFDTPHRFINSGVNRYGIGQYLMIEDGEVSQYSVRY</sequence>
<evidence type="ECO:0000256" key="1">
    <source>
        <dbReference type="ARBA" id="ARBA00008950"/>
    </source>
</evidence>
<dbReference type="Pfam" id="PF12850">
    <property type="entry name" value="Metallophos_2"/>
    <property type="match status" value="1"/>
</dbReference>
<comment type="similarity">
    <text evidence="1">Belongs to the metallophosphoesterase superfamily. YfcE family.</text>
</comment>
<protein>
    <submittedName>
        <fullName evidence="3">Metallophosphoesterase family protein</fullName>
    </submittedName>
</protein>
<gene>
    <name evidence="3" type="ORF">KC571_02455</name>
</gene>
<feature type="domain" description="Calcineurin-like phosphoesterase" evidence="2">
    <location>
        <begin position="1"/>
        <end position="194"/>
    </location>
</feature>
<dbReference type="EMBL" id="JAGQKX010000051">
    <property type="protein sequence ID" value="MCA9390242.1"/>
    <property type="molecule type" value="Genomic_DNA"/>
</dbReference>
<dbReference type="Gene3D" id="3.60.21.10">
    <property type="match status" value="1"/>
</dbReference>
<dbReference type="InterPro" id="IPR024654">
    <property type="entry name" value="Calcineurin-like_PHP_lpxH"/>
</dbReference>
<dbReference type="GO" id="GO:0008758">
    <property type="term" value="F:UDP-2,3-diacylglucosamine hydrolase activity"/>
    <property type="evidence" value="ECO:0007669"/>
    <property type="project" value="TreeGrafter"/>
</dbReference>
<accession>A0A955LGL8</accession>
<proteinExistence type="inferred from homology"/>
<dbReference type="InterPro" id="IPR029052">
    <property type="entry name" value="Metallo-depent_PP-like"/>
</dbReference>
<dbReference type="InterPro" id="IPR043461">
    <property type="entry name" value="LpxH-like"/>
</dbReference>
<dbReference type="GO" id="GO:0016020">
    <property type="term" value="C:membrane"/>
    <property type="evidence" value="ECO:0007669"/>
    <property type="project" value="GOC"/>
</dbReference>